<name>A0AAV7EMW6_ARIFI</name>
<feature type="region of interest" description="Disordered" evidence="1">
    <location>
        <begin position="41"/>
        <end position="129"/>
    </location>
</feature>
<dbReference type="EMBL" id="JAINDJ010000004">
    <property type="protein sequence ID" value="KAG9450140.1"/>
    <property type="molecule type" value="Genomic_DNA"/>
</dbReference>
<accession>A0AAV7EMW6</accession>
<gene>
    <name evidence="2" type="ORF">H6P81_010105</name>
</gene>
<proteinExistence type="predicted"/>
<organism evidence="2 3">
    <name type="scientific">Aristolochia fimbriata</name>
    <name type="common">White veined hardy Dutchman's pipe vine</name>
    <dbReference type="NCBI Taxonomy" id="158543"/>
    <lineage>
        <taxon>Eukaryota</taxon>
        <taxon>Viridiplantae</taxon>
        <taxon>Streptophyta</taxon>
        <taxon>Embryophyta</taxon>
        <taxon>Tracheophyta</taxon>
        <taxon>Spermatophyta</taxon>
        <taxon>Magnoliopsida</taxon>
        <taxon>Magnoliidae</taxon>
        <taxon>Piperales</taxon>
        <taxon>Aristolochiaceae</taxon>
        <taxon>Aristolochia</taxon>
    </lineage>
</organism>
<reference evidence="2 3" key="1">
    <citation type="submission" date="2021-07" db="EMBL/GenBank/DDBJ databases">
        <title>The Aristolochia fimbriata genome: insights into angiosperm evolution, floral development and chemical biosynthesis.</title>
        <authorList>
            <person name="Jiao Y."/>
        </authorList>
    </citation>
    <scope>NUCLEOTIDE SEQUENCE [LARGE SCALE GENOMIC DNA]</scope>
    <source>
        <strain evidence="2">IBCAS-2021</strain>
        <tissue evidence="2">Leaf</tissue>
    </source>
</reference>
<feature type="compositionally biased region" description="Basic and acidic residues" evidence="1">
    <location>
        <begin position="71"/>
        <end position="91"/>
    </location>
</feature>
<keyword evidence="3" id="KW-1185">Reference proteome</keyword>
<evidence type="ECO:0000313" key="2">
    <source>
        <dbReference type="EMBL" id="KAG9450140.1"/>
    </source>
</evidence>
<dbReference type="PROSITE" id="PS51257">
    <property type="entry name" value="PROKAR_LIPOPROTEIN"/>
    <property type="match status" value="1"/>
</dbReference>
<feature type="compositionally biased region" description="Basic residues" evidence="1">
    <location>
        <begin position="51"/>
        <end position="70"/>
    </location>
</feature>
<protein>
    <submittedName>
        <fullName evidence="2">Uncharacterized protein</fullName>
    </submittedName>
</protein>
<evidence type="ECO:0000313" key="3">
    <source>
        <dbReference type="Proteomes" id="UP000825729"/>
    </source>
</evidence>
<feature type="compositionally biased region" description="Basic and acidic residues" evidence="1">
    <location>
        <begin position="41"/>
        <end position="50"/>
    </location>
</feature>
<dbReference type="Proteomes" id="UP000825729">
    <property type="component" value="Unassembled WGS sequence"/>
</dbReference>
<evidence type="ECO:0000256" key="1">
    <source>
        <dbReference type="SAM" id="MobiDB-lite"/>
    </source>
</evidence>
<comment type="caution">
    <text evidence="2">The sequence shown here is derived from an EMBL/GenBank/DDBJ whole genome shotgun (WGS) entry which is preliminary data.</text>
</comment>
<dbReference type="AlphaFoldDB" id="A0AAV7EMW6"/>
<sequence length="129" mass="14874">MGMLPRAEGSVRRGRKATIFCPYLLFGACYDRDGREHAEEIREARKIGAREHRRPLRHRHPRKPSQRRKTKIEGKKKEEKYEKDEGVERMGEGYNTPFRNSIALNGEPQKRAATPAQPGGDDESAMKKE</sequence>